<organism evidence="3 4">
    <name type="scientific">Acidaminobacter hydrogenoformans DSM 2784</name>
    <dbReference type="NCBI Taxonomy" id="1120920"/>
    <lineage>
        <taxon>Bacteria</taxon>
        <taxon>Bacillati</taxon>
        <taxon>Bacillota</taxon>
        <taxon>Clostridia</taxon>
        <taxon>Peptostreptococcales</taxon>
        <taxon>Acidaminobacteraceae</taxon>
        <taxon>Acidaminobacter</taxon>
    </lineage>
</organism>
<evidence type="ECO:0000259" key="2">
    <source>
        <dbReference type="PROSITE" id="PS51186"/>
    </source>
</evidence>
<sequence>MAKKPVMVRPATKEDVPAIRQIMQEAFSFYAMKVGISSPGSVQALEETCADIEKQLEEKIILVAEVEGVVAGSVRLEVMADGSVYFSRFGVLNVFKGKKIGDRLMAAVDDYMEDNGFDRLILHTAACLLSLIRFYYSKGFVIVSSDAPRGYTRALLCKHYENTQSQYAVGGSW</sequence>
<evidence type="ECO:0000256" key="1">
    <source>
        <dbReference type="ARBA" id="ARBA00022679"/>
    </source>
</evidence>
<evidence type="ECO:0000313" key="4">
    <source>
        <dbReference type="Proteomes" id="UP000199208"/>
    </source>
</evidence>
<proteinExistence type="predicted"/>
<feature type="domain" description="N-acetyltransferase" evidence="2">
    <location>
        <begin position="6"/>
        <end position="162"/>
    </location>
</feature>
<reference evidence="3 4" key="1">
    <citation type="submission" date="2016-10" db="EMBL/GenBank/DDBJ databases">
        <authorList>
            <person name="de Groot N.N."/>
        </authorList>
    </citation>
    <scope>NUCLEOTIDE SEQUENCE [LARGE SCALE GENOMIC DNA]</scope>
    <source>
        <strain evidence="3 4">DSM 2784</strain>
    </source>
</reference>
<dbReference type="EMBL" id="FMWL01000008">
    <property type="protein sequence ID" value="SCZ79683.1"/>
    <property type="molecule type" value="Genomic_DNA"/>
</dbReference>
<dbReference type="RefSeq" id="WP_092590846.1">
    <property type="nucleotide sequence ID" value="NZ_FMWL01000008.1"/>
</dbReference>
<dbReference type="PANTHER" id="PTHR13947:SF37">
    <property type="entry name" value="LD18367P"/>
    <property type="match status" value="1"/>
</dbReference>
<dbReference type="Gene3D" id="3.40.630.30">
    <property type="match status" value="1"/>
</dbReference>
<name>A0A1G5S096_9FIRM</name>
<dbReference type="SUPFAM" id="SSF55729">
    <property type="entry name" value="Acyl-CoA N-acyltransferases (Nat)"/>
    <property type="match status" value="1"/>
</dbReference>
<dbReference type="InterPro" id="IPR016181">
    <property type="entry name" value="Acyl_CoA_acyltransferase"/>
</dbReference>
<dbReference type="PANTHER" id="PTHR13947">
    <property type="entry name" value="GNAT FAMILY N-ACETYLTRANSFERASE"/>
    <property type="match status" value="1"/>
</dbReference>
<protein>
    <submittedName>
        <fullName evidence="3">L-amino acid N-acyltransferase YncA</fullName>
    </submittedName>
</protein>
<dbReference type="AlphaFoldDB" id="A0A1G5S096"/>
<dbReference type="CDD" id="cd04301">
    <property type="entry name" value="NAT_SF"/>
    <property type="match status" value="1"/>
</dbReference>
<dbReference type="InterPro" id="IPR050769">
    <property type="entry name" value="NAT_camello-type"/>
</dbReference>
<accession>A0A1G5S096</accession>
<gene>
    <name evidence="3" type="ORF">SAMN03080599_01898</name>
</gene>
<dbReference type="Pfam" id="PF00583">
    <property type="entry name" value="Acetyltransf_1"/>
    <property type="match status" value="1"/>
</dbReference>
<dbReference type="Proteomes" id="UP000199208">
    <property type="component" value="Unassembled WGS sequence"/>
</dbReference>
<evidence type="ECO:0000313" key="3">
    <source>
        <dbReference type="EMBL" id="SCZ79683.1"/>
    </source>
</evidence>
<keyword evidence="3" id="KW-0012">Acyltransferase</keyword>
<keyword evidence="1 3" id="KW-0808">Transferase</keyword>
<dbReference type="OrthoDB" id="2111574at2"/>
<dbReference type="PROSITE" id="PS51186">
    <property type="entry name" value="GNAT"/>
    <property type="match status" value="1"/>
</dbReference>
<dbReference type="GO" id="GO:0008080">
    <property type="term" value="F:N-acetyltransferase activity"/>
    <property type="evidence" value="ECO:0007669"/>
    <property type="project" value="InterPro"/>
</dbReference>
<dbReference type="STRING" id="1120920.SAMN03080599_01898"/>
<keyword evidence="4" id="KW-1185">Reference proteome</keyword>
<dbReference type="InterPro" id="IPR000182">
    <property type="entry name" value="GNAT_dom"/>
</dbReference>